<keyword evidence="4" id="KW-0067">ATP-binding</keyword>
<protein>
    <submittedName>
        <fullName evidence="4">Helicase DnaB</fullName>
    </submittedName>
</protein>
<dbReference type="Pfam" id="PF25888">
    <property type="entry name" value="WHD_DnaB"/>
    <property type="match status" value="1"/>
</dbReference>
<comment type="similarity">
    <text evidence="1">Belongs to the DnaB/DnaD family.</text>
</comment>
<dbReference type="EMBL" id="LQXD01000005">
    <property type="protein sequence ID" value="OIJ23019.1"/>
    <property type="molecule type" value="Genomic_DNA"/>
</dbReference>
<accession>A0A1S2MEC4</accession>
<evidence type="ECO:0000313" key="4">
    <source>
        <dbReference type="EMBL" id="OIJ23019.1"/>
    </source>
</evidence>
<dbReference type="InterPro" id="IPR006343">
    <property type="entry name" value="DnaB/C_C"/>
</dbReference>
<reference evidence="4" key="1">
    <citation type="submission" date="2016-10" db="EMBL/GenBank/DDBJ databases">
        <title>Draft genome sequences of four alkaliphilic bacteria belonging to the Anaerobacillus genus.</title>
        <authorList>
            <person name="Bassil N.M."/>
            <person name="Lloyd J.R."/>
        </authorList>
    </citation>
    <scope>NUCLEOTIDE SEQUENCE [LARGE SCALE GENOMIC DNA]</scope>
    <source>
        <strain evidence="4">NB2006</strain>
    </source>
</reference>
<name>A0A1S2MEC4_9BACI</name>
<comment type="caution">
    <text evidence="4">The sequence shown here is derived from an EMBL/GenBank/DDBJ whole genome shotgun (WGS) entry which is preliminary data.</text>
</comment>
<feature type="domain" description="Replicative helicase loading/DNA remodeling protein DnaB N-terminal winged helix" evidence="3">
    <location>
        <begin position="13"/>
        <end position="248"/>
    </location>
</feature>
<feature type="domain" description="DnaB/C C-terminal" evidence="2">
    <location>
        <begin position="333"/>
        <end position="399"/>
    </location>
</feature>
<evidence type="ECO:0000259" key="3">
    <source>
        <dbReference type="Pfam" id="PF25888"/>
    </source>
</evidence>
<dbReference type="Pfam" id="PF07261">
    <property type="entry name" value="DnaB_2"/>
    <property type="match status" value="1"/>
</dbReference>
<keyword evidence="4" id="KW-0547">Nucleotide-binding</keyword>
<dbReference type="AlphaFoldDB" id="A0A1S2MEC4"/>
<gene>
    <name evidence="4" type="ORF">AWH56_02465</name>
</gene>
<sequence length="483" mass="56502">MKRMALHWMHLLPIDRYVVRTSSFINGVDRKIITLLYQPLIGAIAHSLYFALESELEKDQYLSNETTHKTLMTMMGLPLDKIYEERKKLEGIGLLNVYKQKQNDEINYLYELQKPFSPQDFFKDDVLSVYLYNRVGKYRYLQLRDRFTINKVNKEEYQDVTMSFSDVFTSLHHSEISSQQGEISTSLTIDHQQDIVNNDASNSSYKILEEAFDFSLLIAHLSNMINPKTLLTEKVKETIVRLAFVYRIDPYEMSKVIQDSLLHDDTVDIDVLREKVKNWYKFTYESEPPALGLRTHPEKYRTMSGKKPTTEEEEMIVLYETESPLTLFESLSNGAKVSMSDMKIVESLILDYKLLPGVANVLIYYVLKIDDNKFSKAYVEKIAGQWARQDIKTVTEAMALAKGEYKKRLEREQGFAQTAATKETPVKQRQNNANRFVRKDRLPKWLTEEKKQTKPNQDDDITKVKEELEEKIKRLKSQRKQEG</sequence>
<evidence type="ECO:0000256" key="1">
    <source>
        <dbReference type="ARBA" id="ARBA00093462"/>
    </source>
</evidence>
<evidence type="ECO:0000259" key="2">
    <source>
        <dbReference type="Pfam" id="PF07261"/>
    </source>
</evidence>
<organism evidence="4">
    <name type="scientific">Anaerobacillus isosaccharinicus</name>
    <dbReference type="NCBI Taxonomy" id="1532552"/>
    <lineage>
        <taxon>Bacteria</taxon>
        <taxon>Bacillati</taxon>
        <taxon>Bacillota</taxon>
        <taxon>Bacilli</taxon>
        <taxon>Bacillales</taxon>
        <taxon>Bacillaceae</taxon>
        <taxon>Anaerobacillus</taxon>
    </lineage>
</organism>
<proteinExistence type="inferred from homology"/>
<dbReference type="GO" id="GO:0004386">
    <property type="term" value="F:helicase activity"/>
    <property type="evidence" value="ECO:0007669"/>
    <property type="project" value="UniProtKB-KW"/>
</dbReference>
<keyword evidence="4" id="KW-0347">Helicase</keyword>
<dbReference type="InterPro" id="IPR058660">
    <property type="entry name" value="WHD_DnaB"/>
</dbReference>
<keyword evidence="4" id="KW-0378">Hydrolase</keyword>